<evidence type="ECO:0000256" key="1">
    <source>
        <dbReference type="ARBA" id="ARBA00004370"/>
    </source>
</evidence>
<dbReference type="AlphaFoldDB" id="A0A6G0T0C8"/>
<protein>
    <recommendedName>
        <fullName evidence="6">PKD/REJ-like domain-containing protein</fullName>
    </recommendedName>
</protein>
<keyword evidence="8" id="KW-1185">Reference proteome</keyword>
<keyword evidence="5" id="KW-0472">Membrane</keyword>
<gene>
    <name evidence="7" type="ORF">AGLY_015448</name>
</gene>
<proteinExistence type="predicted"/>
<comment type="subcellular location">
    <subcellularLocation>
        <location evidence="1">Membrane</location>
    </subcellularLocation>
</comment>
<comment type="caution">
    <text evidence="7">The sequence shown here is derived from an EMBL/GenBank/DDBJ whole genome shotgun (WGS) entry which is preliminary data.</text>
</comment>
<reference evidence="7 8" key="1">
    <citation type="submission" date="2019-08" db="EMBL/GenBank/DDBJ databases">
        <title>The genome of the soybean aphid Biotype 1, its phylome, world population structure and adaptation to the North American continent.</title>
        <authorList>
            <person name="Giordano R."/>
            <person name="Donthu R.K."/>
            <person name="Hernandez A.G."/>
            <person name="Wright C.L."/>
            <person name="Zimin A.V."/>
        </authorList>
    </citation>
    <scope>NUCLEOTIDE SEQUENCE [LARGE SCALE GENOMIC DNA]</scope>
    <source>
        <tissue evidence="7">Whole aphids</tissue>
    </source>
</reference>
<evidence type="ECO:0000313" key="7">
    <source>
        <dbReference type="EMBL" id="KAE9524083.1"/>
    </source>
</evidence>
<dbReference type="Pfam" id="PF02010">
    <property type="entry name" value="REJ"/>
    <property type="match status" value="1"/>
</dbReference>
<feature type="non-terminal residue" evidence="7">
    <location>
        <position position="1"/>
    </location>
</feature>
<keyword evidence="2" id="KW-0812">Transmembrane</keyword>
<dbReference type="Proteomes" id="UP000475862">
    <property type="component" value="Unassembled WGS sequence"/>
</dbReference>
<evidence type="ECO:0000259" key="6">
    <source>
        <dbReference type="Pfam" id="PF02010"/>
    </source>
</evidence>
<dbReference type="EMBL" id="VYZN01000072">
    <property type="protein sequence ID" value="KAE9524083.1"/>
    <property type="molecule type" value="Genomic_DNA"/>
</dbReference>
<dbReference type="GO" id="GO:0005886">
    <property type="term" value="C:plasma membrane"/>
    <property type="evidence" value="ECO:0007669"/>
    <property type="project" value="TreeGrafter"/>
</dbReference>
<dbReference type="InterPro" id="IPR002859">
    <property type="entry name" value="PKD/REJ-like"/>
</dbReference>
<organism evidence="7 8">
    <name type="scientific">Aphis glycines</name>
    <name type="common">Soybean aphid</name>
    <dbReference type="NCBI Taxonomy" id="307491"/>
    <lineage>
        <taxon>Eukaryota</taxon>
        <taxon>Metazoa</taxon>
        <taxon>Ecdysozoa</taxon>
        <taxon>Arthropoda</taxon>
        <taxon>Hexapoda</taxon>
        <taxon>Insecta</taxon>
        <taxon>Pterygota</taxon>
        <taxon>Neoptera</taxon>
        <taxon>Paraneoptera</taxon>
        <taxon>Hemiptera</taxon>
        <taxon>Sternorrhyncha</taxon>
        <taxon>Aphidomorpha</taxon>
        <taxon>Aphidoidea</taxon>
        <taxon>Aphididae</taxon>
        <taxon>Aphidini</taxon>
        <taxon>Aphis</taxon>
        <taxon>Aphis</taxon>
    </lineage>
</organism>
<evidence type="ECO:0000313" key="8">
    <source>
        <dbReference type="Proteomes" id="UP000475862"/>
    </source>
</evidence>
<dbReference type="PANTHER" id="PTHR46730">
    <property type="entry name" value="POLYCYSTIN-1"/>
    <property type="match status" value="1"/>
</dbReference>
<feature type="domain" description="PKD/REJ-like" evidence="6">
    <location>
        <begin position="14"/>
        <end position="231"/>
    </location>
</feature>
<name>A0A6G0T0C8_APHGL</name>
<evidence type="ECO:0000256" key="4">
    <source>
        <dbReference type="ARBA" id="ARBA00022989"/>
    </source>
</evidence>
<evidence type="ECO:0000256" key="2">
    <source>
        <dbReference type="ARBA" id="ARBA00022692"/>
    </source>
</evidence>
<dbReference type="OrthoDB" id="6629807at2759"/>
<dbReference type="PANTHER" id="PTHR46730:SF1">
    <property type="entry name" value="PLAT DOMAIN-CONTAINING PROTEIN"/>
    <property type="match status" value="1"/>
</dbReference>
<dbReference type="GO" id="GO:0006816">
    <property type="term" value="P:calcium ion transport"/>
    <property type="evidence" value="ECO:0007669"/>
    <property type="project" value="TreeGrafter"/>
</dbReference>
<dbReference type="GO" id="GO:0005261">
    <property type="term" value="F:monoatomic cation channel activity"/>
    <property type="evidence" value="ECO:0007669"/>
    <property type="project" value="TreeGrafter"/>
</dbReference>
<evidence type="ECO:0000256" key="5">
    <source>
        <dbReference type="ARBA" id="ARBA00023136"/>
    </source>
</evidence>
<keyword evidence="3" id="KW-0677">Repeat</keyword>
<keyword evidence="4" id="KW-1133">Transmembrane helix</keyword>
<evidence type="ECO:0000256" key="3">
    <source>
        <dbReference type="ARBA" id="ARBA00022737"/>
    </source>
</evidence>
<sequence>SHLKNNTNKVTDIDYEILTNKELVIPRYTLADGPKTLLFQLKVKDKGNSLVDNKTNMNMCYVNITIDGLHAEIVGSPVRNVSSSYLITLDASLSYNPNEPSHKQDQDIHYIWRCDVETDDVNCKEHTSTSRIRQLPGLLDKAKKYVFKLITRVSDEYAKRVGKPKDGTAEIILLPKAIFLDISIKCVKNCRHLSRPSEIFYLMAQTKSNINCSLEWYYKENSEAKFISAKKIRELDTPSHIFISIKSSLDYNKVYTFKVKGL</sequence>
<accession>A0A6G0T0C8</accession>